<dbReference type="Gene3D" id="2.160.20.10">
    <property type="entry name" value="Single-stranded right-handed beta-helix, Pectin lyase-like"/>
    <property type="match status" value="1"/>
</dbReference>
<dbReference type="PANTHER" id="PTHR42970:SF1">
    <property type="entry name" value="PECTATE LYASE C-RELATED"/>
    <property type="match status" value="1"/>
</dbReference>
<evidence type="ECO:0000313" key="7">
    <source>
        <dbReference type="Proteomes" id="UP000478208"/>
    </source>
</evidence>
<evidence type="ECO:0000259" key="5">
    <source>
        <dbReference type="SMART" id="SM00635"/>
    </source>
</evidence>
<dbReference type="InterPro" id="IPR012334">
    <property type="entry name" value="Pectin_lyas_fold"/>
</dbReference>
<feature type="domain" description="PKD/Chitinase" evidence="4">
    <location>
        <begin position="1134"/>
        <end position="1209"/>
    </location>
</feature>
<dbReference type="Gene3D" id="2.60.40.1080">
    <property type="match status" value="2"/>
</dbReference>
<dbReference type="SUPFAM" id="SSF49373">
    <property type="entry name" value="Invasin/intimin cell-adhesion fragments"/>
    <property type="match status" value="2"/>
</dbReference>
<feature type="domain" description="PKD/Chitinase" evidence="4">
    <location>
        <begin position="1637"/>
        <end position="1706"/>
    </location>
</feature>
<keyword evidence="3" id="KW-0325">Glycoprotein</keyword>
<dbReference type="InterPro" id="IPR052063">
    <property type="entry name" value="Polysaccharide_Lyase_1"/>
</dbReference>
<dbReference type="InterPro" id="IPR003343">
    <property type="entry name" value="Big_2"/>
</dbReference>
<dbReference type="PANTHER" id="PTHR42970">
    <property type="entry name" value="PECTATE LYASE C-RELATED"/>
    <property type="match status" value="1"/>
</dbReference>
<dbReference type="InterPro" id="IPR022409">
    <property type="entry name" value="PKD/Chitinase_dom"/>
</dbReference>
<gene>
    <name evidence="6" type="ORF">GN138_01900</name>
</gene>
<feature type="domain" description="PKD/Chitinase" evidence="4">
    <location>
        <begin position="1496"/>
        <end position="1563"/>
    </location>
</feature>
<dbReference type="SMART" id="SM00635">
    <property type="entry name" value="BID_2"/>
    <property type="match status" value="2"/>
</dbReference>
<evidence type="ECO:0000259" key="4">
    <source>
        <dbReference type="SMART" id="SM00089"/>
    </source>
</evidence>
<reference evidence="6 7" key="1">
    <citation type="submission" date="2019-12" db="EMBL/GenBank/DDBJ databases">
        <authorList>
            <person name="Li J."/>
        </authorList>
    </citation>
    <scope>NUCLEOTIDE SEQUENCE [LARGE SCALE GENOMIC DNA]</scope>
    <source>
        <strain evidence="6 7">HL2-2</strain>
    </source>
</reference>
<protein>
    <submittedName>
        <fullName evidence="6">T9SS type A sorting domain-containing protein</fullName>
    </submittedName>
</protein>
<keyword evidence="2" id="KW-0732">Signal</keyword>
<evidence type="ECO:0000256" key="1">
    <source>
        <dbReference type="ARBA" id="ARBA00022723"/>
    </source>
</evidence>
<feature type="domain" description="BIG2" evidence="5">
    <location>
        <begin position="575"/>
        <end position="652"/>
    </location>
</feature>
<organism evidence="6 7">
    <name type="scientific">Winogradskyella endarachnes</name>
    <dbReference type="NCBI Taxonomy" id="2681965"/>
    <lineage>
        <taxon>Bacteria</taxon>
        <taxon>Pseudomonadati</taxon>
        <taxon>Bacteroidota</taxon>
        <taxon>Flavobacteriia</taxon>
        <taxon>Flavobacteriales</taxon>
        <taxon>Flavobacteriaceae</taxon>
        <taxon>Winogradskyella</taxon>
    </lineage>
</organism>
<keyword evidence="7" id="KW-1185">Reference proteome</keyword>
<dbReference type="NCBIfam" id="TIGR04183">
    <property type="entry name" value="Por_Secre_tail"/>
    <property type="match status" value="1"/>
</dbReference>
<dbReference type="Proteomes" id="UP000478208">
    <property type="component" value="Unassembled WGS sequence"/>
</dbReference>
<accession>A0A6L6U6L4</accession>
<feature type="domain" description="BIG2" evidence="5">
    <location>
        <begin position="489"/>
        <end position="566"/>
    </location>
</feature>
<feature type="domain" description="PKD/Chitinase" evidence="4">
    <location>
        <begin position="924"/>
        <end position="995"/>
    </location>
</feature>
<feature type="domain" description="PKD/Chitinase" evidence="4">
    <location>
        <begin position="784"/>
        <end position="853"/>
    </location>
</feature>
<feature type="domain" description="PKD/Chitinase" evidence="4">
    <location>
        <begin position="1352"/>
        <end position="1421"/>
    </location>
</feature>
<comment type="caution">
    <text evidence="6">The sequence shown here is derived from an EMBL/GenBank/DDBJ whole genome shotgun (WGS) entry which is preliminary data.</text>
</comment>
<evidence type="ECO:0000313" key="6">
    <source>
        <dbReference type="EMBL" id="MUU77186.1"/>
    </source>
</evidence>
<dbReference type="GO" id="GO:0046872">
    <property type="term" value="F:metal ion binding"/>
    <property type="evidence" value="ECO:0007669"/>
    <property type="project" value="UniProtKB-KW"/>
</dbReference>
<dbReference type="Pfam" id="PF02368">
    <property type="entry name" value="Big_2"/>
    <property type="match status" value="2"/>
</dbReference>
<dbReference type="InterPro" id="IPR008964">
    <property type="entry name" value="Invasin/intimin_cell_adhesion"/>
</dbReference>
<dbReference type="InterPro" id="IPR026444">
    <property type="entry name" value="Secre_tail"/>
</dbReference>
<dbReference type="SMART" id="SM00089">
    <property type="entry name" value="PKD"/>
    <property type="match status" value="7"/>
</dbReference>
<name>A0A6L6U6L4_9FLAO</name>
<keyword evidence="1" id="KW-0479">Metal-binding</keyword>
<dbReference type="EMBL" id="WOWS01000001">
    <property type="protein sequence ID" value="MUU77186.1"/>
    <property type="molecule type" value="Genomic_DNA"/>
</dbReference>
<evidence type="ECO:0000256" key="3">
    <source>
        <dbReference type="ARBA" id="ARBA00023180"/>
    </source>
</evidence>
<sequence length="2090" mass="223572">MTNTIEFMKFIPLSNIRLKFFYSFFAIIISSNIYSQQLAFPTAYGAGAYATGGRGGEVVHVTNLNDSGTGSLREAMSMTVPRTIVFDVSGVIQLNSILAIGAANSNLTIAGQTAPEGGITIDGGRVYFGFVDNVIVRHIRFKGGLSADTNIWNDDNLGNDSFSAAGSITNQIFDHCSFAFGVDECASWYATGDGQNVNDVTVQNCLFAENVKGSIIGKQSGTSGAAPTISFIGNLFYNSGYRFPNIAGDNGRIDIFNNIVWNADGRLIRGNGSFKLNQIGNYYNYGSTLLSDTSLNVFFFGTIPEIFIENNEIVAPNTSDYGLTSLVSEMNNNNKLSWKFFLDGGGYNYGDQLPSNYFVDTQHEILGRPVDLLTGNQTLIQTASDVGCNSRLNANGSVSDNTDVLDANWLNAVNNEIFTNKLSQSEYVVPAINSIERPDNFYVSNPHIPEIWFNNNVPDGQDHNSYAPSGYTWLEEYLNQVDGPTVTIALENVEITPEAVTLNIPETITLTTEFTPVDASNLNGTWSSSNESIATVTAEGIVNSISEGEATITFVSEDGNFTDTSIVTVTNIIIPIESITITPNPVQLDINESIQLNVEITPSNATFTNGTWISNNENVCTVDENGLVTALAEGEAEITFVTEDGQFSESIFINVVDVFYGSYILYNAISDEIIQNIEGDEAINLADEGNQINFRCIPQGGDDNPAVESIVVTWTGPTSGTWTESVPLYAGLPGGHVDLNFEPYVVEEGTYNFTVKYYSLNAAAGDVVAVDNFSLSFFFNVLPVADAGLDQVICEGDIAELTASGGPYFLWDNGETTPTISVSPEVTTTYSVTVFDDNGNESTDSVIVSVINIPIVTLTENLTICEGDSVTLTVSGGSSYLWDTGETSESIIVNPLFDTVYSVEVFSDNNCSSVGTVSVFVNEVLDINISNDIVIVLGESVTLTAEGSDNYLWSTSDTSPSIVVSPEETTVYEVTSLNDNGCISTSEVVVTVVPPVIANAGEDVTICNGESVDLFATGGVLYDWGGGISADSLHTVAPNSTTTYSVTVTDDYGHMDTDTVTVFVNESPNLIIDDDIFIMIGQSATLNVNGGDTYLWNTGETTSSITVQPYVTTLYTVTGNLENGCEQTVDVLVTVVEELNANAGEDISICLGDAVTLIAEGGITYSWDTGVNSAILEVYPNETTTYTVTVGDAYGNIDTDDVTVIVNPIPAANAGENQTICEGETVTLTATGGDSYLWSNGATTQTIEVNPLEDTTYTVDVHLNNCVDTDSVTVYTLETPELTISENEVIVIGEAIELSVNGGDSYLWNTGETTSNILVSPEETTTYFVTGYNEHGCESVLDVTVTVIPGVVAYAGEDVEICIGENINLSASGGQTYLWNTGDTGANQNYSPTETTTYIVTVTDAYGYSDTDSVTVTVNENPNLSITEDLLIVEGQSANLSINGAESYLWNTGEVTNSIIVSPSETTTYSVTGYSMNGCSDTISVVVTVIPEVIAYAGEDVVICEGESVTLTASGGMYYSWSTVETGNSIIVQPSETTTYSVSVSDAYGNIDTDTVTVIVNESPQINVNNDVYIIAGMNATLSVSGADEYLWSTGETTSSIVVNPMETSIFTVVGISNVGCQSIEREIVVNIVPEVVADAGEDVAICIGESITLSASGGSDFLWSTGETGASIIVSPDDTTLYSVTVMDEYGNSDSDDVIVNVNAIPIIYVSDDITIVEGENTILQADGAVSYVWSTGDTSSSVNVSPSETTTYTVYGISNSCVSNEKEIVVTVIPLFVASAGLDERVCDNLNYEVVLTASEGDSYLWSTGETSQSIVVSPMATTTYHVTITQGIQEDSDSVTVYVDPSPQVVIENGESVDIMSGDFITLSASGANSYEWNNGATQPNIAVSPSETTTYEVRGYIGDCYDDKQVTVNVHHPVEAEAGEDVSICLEDVVLLTATGGDEYLWSTGETTATIEVSPLVTTDYTVTVFNALDFDEDTVTVEVDLNCSIQNDDPTNSNTEAVSLTVFPNPALNEVNVKLTGVYEVSYVYFYDVTGKLVNKIEIFNEDLNPSTTTTIDISSFQSGIYFVKFIDNGKKDFTKKLIVN</sequence>
<proteinExistence type="predicted"/>
<evidence type="ECO:0000256" key="2">
    <source>
        <dbReference type="ARBA" id="ARBA00022729"/>
    </source>
</evidence>
<feature type="domain" description="PKD/Chitinase" evidence="4">
    <location>
        <begin position="1213"/>
        <end position="1279"/>
    </location>
</feature>
<dbReference type="Pfam" id="PF18962">
    <property type="entry name" value="Por_Secre_tail"/>
    <property type="match status" value="1"/>
</dbReference>
<dbReference type="SUPFAM" id="SSF51126">
    <property type="entry name" value="Pectin lyase-like"/>
    <property type="match status" value="1"/>
</dbReference>
<dbReference type="InterPro" id="IPR011050">
    <property type="entry name" value="Pectin_lyase_fold/virulence"/>
</dbReference>